<dbReference type="Proteomes" id="UP000034954">
    <property type="component" value="Unassembled WGS sequence"/>
</dbReference>
<keyword evidence="4 5" id="KW-0687">Ribonucleoprotein</keyword>
<dbReference type="InterPro" id="IPR011035">
    <property type="entry name" value="Ribosomal_bL25/Gln-tRNA_synth"/>
</dbReference>
<keyword evidence="2 5" id="KW-0694">RNA-binding</keyword>
<name>A0A0M2V1H9_9BACT</name>
<sequence length="215" mass="24246">MKILELKAEKRATKGSKAVQKLRMTGKIPAVLYGHRQDNIMLCMKEDEFTRILHTGTRMLYLTYDNQRESALIKEIQYDHIVDRVLHVDFSRIDLDERVKLRVPVELTGESIGVKEGGILTHVMKDIEIECLPTAIPEMIKVNVSELGLGKAIHVKELPVLEGIRYLSDGETVVVSVHQLVEKKAVAEEELLAEPEVITKKPKEGEEAAEAEKKA</sequence>
<evidence type="ECO:0000259" key="8">
    <source>
        <dbReference type="Pfam" id="PF14693"/>
    </source>
</evidence>
<evidence type="ECO:0000256" key="3">
    <source>
        <dbReference type="ARBA" id="ARBA00022980"/>
    </source>
</evidence>
<dbReference type="NCBIfam" id="TIGR00731">
    <property type="entry name" value="bL25_bact_ctc"/>
    <property type="match status" value="1"/>
</dbReference>
<comment type="similarity">
    <text evidence="5">Belongs to the bacterial ribosomal protein bL25 family. CTC subfamily.</text>
</comment>
<evidence type="ECO:0000256" key="5">
    <source>
        <dbReference type="HAMAP-Rule" id="MF_01334"/>
    </source>
</evidence>
<dbReference type="InterPro" id="IPR020057">
    <property type="entry name" value="Ribosomal_bL25_b-dom"/>
</dbReference>
<keyword evidence="3 5" id="KW-0689">Ribosomal protein</keyword>
<protein>
    <recommendedName>
        <fullName evidence="5">Large ribosomal subunit protein bL25</fullName>
    </recommendedName>
    <alternativeName>
        <fullName evidence="5">General stress protein CTC</fullName>
    </alternativeName>
</protein>
<evidence type="ECO:0000256" key="2">
    <source>
        <dbReference type="ARBA" id="ARBA00022884"/>
    </source>
</evidence>
<dbReference type="InterPro" id="IPR020930">
    <property type="entry name" value="Ribosomal_uL5_bac-type"/>
</dbReference>
<evidence type="ECO:0000256" key="6">
    <source>
        <dbReference type="SAM" id="MobiDB-lite"/>
    </source>
</evidence>
<evidence type="ECO:0000313" key="10">
    <source>
        <dbReference type="Proteomes" id="UP000034954"/>
    </source>
</evidence>
<accession>A0A0M2V1H9</accession>
<evidence type="ECO:0000259" key="7">
    <source>
        <dbReference type="Pfam" id="PF01386"/>
    </source>
</evidence>
<dbReference type="InterPro" id="IPR037121">
    <property type="entry name" value="Ribosomal_bL25_C"/>
</dbReference>
<evidence type="ECO:0000313" key="9">
    <source>
        <dbReference type="EMBL" id="KKO20574.1"/>
    </source>
</evidence>
<feature type="domain" description="Large ribosomal subunit protein bL25 beta" evidence="8">
    <location>
        <begin position="99"/>
        <end position="178"/>
    </location>
</feature>
<reference evidence="9 10" key="1">
    <citation type="journal article" date="2013" name="BMC Microbiol.">
        <title>Identification of the type II cytochrome c maturation pathway in anammox bacteria by comparative genomics.</title>
        <authorList>
            <person name="Ferousi C."/>
            <person name="Speth D.R."/>
            <person name="Reimann J."/>
            <person name="Op den Camp H.J."/>
            <person name="Allen J.W."/>
            <person name="Keltjens J.T."/>
            <person name="Jetten M.S."/>
        </authorList>
    </citation>
    <scope>NUCLEOTIDE SEQUENCE [LARGE SCALE GENOMIC DNA]</scope>
    <source>
        <strain evidence="9">RU1</strain>
    </source>
</reference>
<dbReference type="InterPro" id="IPR001021">
    <property type="entry name" value="Ribosomal_bL25_long"/>
</dbReference>
<keyword evidence="10" id="KW-1185">Reference proteome</keyword>
<dbReference type="PANTHER" id="PTHR33284">
    <property type="entry name" value="RIBOSOMAL PROTEIN L25/GLN-TRNA SYNTHETASE, ANTI-CODON-BINDING DOMAIN-CONTAINING PROTEIN"/>
    <property type="match status" value="1"/>
</dbReference>
<dbReference type="Gene3D" id="2.170.120.20">
    <property type="entry name" value="Ribosomal protein L25, beta domain"/>
    <property type="match status" value="1"/>
</dbReference>
<dbReference type="InterPro" id="IPR029751">
    <property type="entry name" value="Ribosomal_L25_dom"/>
</dbReference>
<dbReference type="GO" id="GO:0006412">
    <property type="term" value="P:translation"/>
    <property type="evidence" value="ECO:0007669"/>
    <property type="project" value="UniProtKB-UniRule"/>
</dbReference>
<dbReference type="EMBL" id="LAQJ01000089">
    <property type="protein sequence ID" value="KKO20574.1"/>
    <property type="molecule type" value="Genomic_DNA"/>
</dbReference>
<evidence type="ECO:0000256" key="1">
    <source>
        <dbReference type="ARBA" id="ARBA00022730"/>
    </source>
</evidence>
<dbReference type="SUPFAM" id="SSF50715">
    <property type="entry name" value="Ribosomal protein L25-like"/>
    <property type="match status" value="1"/>
</dbReference>
<dbReference type="HAMAP" id="MF_01334">
    <property type="entry name" value="Ribosomal_bL25_CTC"/>
    <property type="match status" value="1"/>
</dbReference>
<dbReference type="CDD" id="cd00495">
    <property type="entry name" value="Ribosomal_L25_TL5_CTC"/>
    <property type="match status" value="1"/>
</dbReference>
<dbReference type="GO" id="GO:0022625">
    <property type="term" value="C:cytosolic large ribosomal subunit"/>
    <property type="evidence" value="ECO:0007669"/>
    <property type="project" value="TreeGrafter"/>
</dbReference>
<organism evidence="9 10">
    <name type="scientific">Candidatus Brocadia fulgida</name>
    <dbReference type="NCBI Taxonomy" id="380242"/>
    <lineage>
        <taxon>Bacteria</taxon>
        <taxon>Pseudomonadati</taxon>
        <taxon>Planctomycetota</taxon>
        <taxon>Candidatus Brocadiia</taxon>
        <taxon>Candidatus Brocadiales</taxon>
        <taxon>Candidatus Brocadiaceae</taxon>
        <taxon>Candidatus Brocadia</taxon>
    </lineage>
</organism>
<dbReference type="PANTHER" id="PTHR33284:SF1">
    <property type="entry name" value="RIBOSOMAL PROTEIN L25_GLN-TRNA SYNTHETASE, ANTI-CODON-BINDING DOMAIN-CONTAINING PROTEIN"/>
    <property type="match status" value="1"/>
</dbReference>
<dbReference type="AlphaFoldDB" id="A0A0M2V1H9"/>
<evidence type="ECO:0000256" key="4">
    <source>
        <dbReference type="ARBA" id="ARBA00023274"/>
    </source>
</evidence>
<dbReference type="GO" id="GO:0003735">
    <property type="term" value="F:structural constituent of ribosome"/>
    <property type="evidence" value="ECO:0007669"/>
    <property type="project" value="InterPro"/>
</dbReference>
<keyword evidence="1 5" id="KW-0699">rRNA-binding</keyword>
<feature type="domain" description="Large ribosomal subunit protein bL25 L25" evidence="7">
    <location>
        <begin position="6"/>
        <end position="90"/>
    </location>
</feature>
<comment type="caution">
    <text evidence="9">The sequence shown here is derived from an EMBL/GenBank/DDBJ whole genome shotgun (WGS) entry which is preliminary data.</text>
</comment>
<comment type="function">
    <text evidence="5">This is one of the proteins that binds to the 5S RNA in the ribosome where it forms part of the central protuberance.</text>
</comment>
<dbReference type="Pfam" id="PF01386">
    <property type="entry name" value="Ribosomal_L25p"/>
    <property type="match status" value="1"/>
</dbReference>
<proteinExistence type="inferred from homology"/>
<feature type="region of interest" description="Disordered" evidence="6">
    <location>
        <begin position="196"/>
        <end position="215"/>
    </location>
</feature>
<comment type="subunit">
    <text evidence="5">Part of the 50S ribosomal subunit; part of the 5S rRNA/L5/L18/L25 subcomplex. Contacts the 5S rRNA. Binds to the 5S rRNA independently of L5 and L18.</text>
</comment>
<gene>
    <name evidence="5" type="primary">rplY</name>
    <name evidence="5" type="synonym">ctc</name>
    <name evidence="9" type="ORF">BROFUL_00692</name>
</gene>
<dbReference type="GO" id="GO:0008097">
    <property type="term" value="F:5S rRNA binding"/>
    <property type="evidence" value="ECO:0007669"/>
    <property type="project" value="InterPro"/>
</dbReference>
<dbReference type="Pfam" id="PF14693">
    <property type="entry name" value="Ribosomal_TL5_C"/>
    <property type="match status" value="1"/>
</dbReference>
<feature type="compositionally biased region" description="Basic and acidic residues" evidence="6">
    <location>
        <begin position="197"/>
        <end position="215"/>
    </location>
</feature>
<dbReference type="Gene3D" id="2.40.240.10">
    <property type="entry name" value="Ribosomal Protein L25, Chain P"/>
    <property type="match status" value="1"/>
</dbReference>
<dbReference type="InterPro" id="IPR020056">
    <property type="entry name" value="Rbsml_bL25/Gln-tRNA_synth_N"/>
</dbReference>
<dbReference type="PATRIC" id="fig|380242.3.peg.879"/>